<feature type="region of interest" description="Disordered" evidence="1">
    <location>
        <begin position="1"/>
        <end position="40"/>
    </location>
</feature>
<dbReference type="Proteomes" id="UP000828251">
    <property type="component" value="Unassembled WGS sequence"/>
</dbReference>
<organism evidence="2 3">
    <name type="scientific">Gossypium stocksii</name>
    <dbReference type="NCBI Taxonomy" id="47602"/>
    <lineage>
        <taxon>Eukaryota</taxon>
        <taxon>Viridiplantae</taxon>
        <taxon>Streptophyta</taxon>
        <taxon>Embryophyta</taxon>
        <taxon>Tracheophyta</taxon>
        <taxon>Spermatophyta</taxon>
        <taxon>Magnoliopsida</taxon>
        <taxon>eudicotyledons</taxon>
        <taxon>Gunneridae</taxon>
        <taxon>Pentapetalae</taxon>
        <taxon>rosids</taxon>
        <taxon>malvids</taxon>
        <taxon>Malvales</taxon>
        <taxon>Malvaceae</taxon>
        <taxon>Malvoideae</taxon>
        <taxon>Gossypium</taxon>
    </lineage>
</organism>
<proteinExistence type="predicted"/>
<evidence type="ECO:0000313" key="2">
    <source>
        <dbReference type="EMBL" id="KAH1073081.1"/>
    </source>
</evidence>
<protein>
    <submittedName>
        <fullName evidence="2">Uncharacterized protein</fullName>
    </submittedName>
</protein>
<dbReference type="AlphaFoldDB" id="A0A9D3ZXM5"/>
<gene>
    <name evidence="2" type="ORF">J1N35_025409</name>
</gene>
<feature type="compositionally biased region" description="Polar residues" evidence="1">
    <location>
        <begin position="1"/>
        <end position="26"/>
    </location>
</feature>
<name>A0A9D3ZXM5_9ROSI</name>
<keyword evidence="3" id="KW-1185">Reference proteome</keyword>
<dbReference type="OrthoDB" id="1752139at2759"/>
<dbReference type="EMBL" id="JAIQCV010000008">
    <property type="protein sequence ID" value="KAH1073081.1"/>
    <property type="molecule type" value="Genomic_DNA"/>
</dbReference>
<comment type="caution">
    <text evidence="2">The sequence shown here is derived from an EMBL/GenBank/DDBJ whole genome shotgun (WGS) entry which is preliminary data.</text>
</comment>
<reference evidence="2 3" key="1">
    <citation type="journal article" date="2021" name="Plant Biotechnol. J.">
        <title>Multi-omics assisted identification of the key and species-specific regulatory components of drought-tolerant mechanisms in Gossypium stocksii.</title>
        <authorList>
            <person name="Yu D."/>
            <person name="Ke L."/>
            <person name="Zhang D."/>
            <person name="Wu Y."/>
            <person name="Sun Y."/>
            <person name="Mei J."/>
            <person name="Sun J."/>
            <person name="Sun Y."/>
        </authorList>
    </citation>
    <scope>NUCLEOTIDE SEQUENCE [LARGE SCALE GENOMIC DNA]</scope>
    <source>
        <strain evidence="3">cv. E1</strain>
        <tissue evidence="2">Leaf</tissue>
    </source>
</reference>
<sequence>MTYLNENFPSSFPSDQPENLDNSSQIDHSDLQGHGTPLQKEAIREHAKPWKNEMDALRRDGWALHSDVQDMDWLFCSNNPLSLEVAAVSLPFEFNVPKEMFEGRRNPRAHLMQYNDYINVLGASDVAKCKAFSTTLRGSMKD</sequence>
<accession>A0A9D3ZXM5</accession>
<evidence type="ECO:0000256" key="1">
    <source>
        <dbReference type="SAM" id="MobiDB-lite"/>
    </source>
</evidence>
<evidence type="ECO:0000313" key="3">
    <source>
        <dbReference type="Proteomes" id="UP000828251"/>
    </source>
</evidence>